<dbReference type="SMART" id="SM00332">
    <property type="entry name" value="PP2Cc"/>
    <property type="match status" value="1"/>
</dbReference>
<evidence type="ECO:0000256" key="8">
    <source>
        <dbReference type="ARBA" id="ARBA00023211"/>
    </source>
</evidence>
<proteinExistence type="inferred from homology"/>
<comment type="caution">
    <text evidence="13">The sequence shown here is derived from an EMBL/GenBank/DDBJ whole genome shotgun (WGS) entry which is preliminary data.</text>
</comment>
<comment type="similarity">
    <text evidence="3 10">Belongs to the PP2C family.</text>
</comment>
<evidence type="ECO:0000256" key="6">
    <source>
        <dbReference type="ARBA" id="ARBA00022801"/>
    </source>
</evidence>
<keyword evidence="6 10" id="KW-0378">Hydrolase</keyword>
<dbReference type="EC" id="3.1.3.16" evidence="4"/>
<keyword evidence="14" id="KW-1185">Reference proteome</keyword>
<evidence type="ECO:0000313" key="14">
    <source>
        <dbReference type="Proteomes" id="UP001527925"/>
    </source>
</evidence>
<comment type="cofactor">
    <cofactor evidence="1">
        <name>Mn(2+)</name>
        <dbReference type="ChEBI" id="CHEBI:29035"/>
    </cofactor>
</comment>
<evidence type="ECO:0000256" key="9">
    <source>
        <dbReference type="ARBA" id="ARBA00048832"/>
    </source>
</evidence>
<organism evidence="13 14">
    <name type="scientific">Polyrhizophydium stewartii</name>
    <dbReference type="NCBI Taxonomy" id="2732419"/>
    <lineage>
        <taxon>Eukaryota</taxon>
        <taxon>Fungi</taxon>
        <taxon>Fungi incertae sedis</taxon>
        <taxon>Chytridiomycota</taxon>
        <taxon>Chytridiomycota incertae sedis</taxon>
        <taxon>Chytridiomycetes</taxon>
        <taxon>Rhizophydiales</taxon>
        <taxon>Rhizophydiales incertae sedis</taxon>
        <taxon>Polyrhizophydium</taxon>
    </lineage>
</organism>
<evidence type="ECO:0000256" key="10">
    <source>
        <dbReference type="RuleBase" id="RU003465"/>
    </source>
</evidence>
<comment type="catalytic activity">
    <reaction evidence="9">
        <text>O-phospho-L-threonyl-[protein] + H2O = L-threonyl-[protein] + phosphate</text>
        <dbReference type="Rhea" id="RHEA:47004"/>
        <dbReference type="Rhea" id="RHEA-COMP:11060"/>
        <dbReference type="Rhea" id="RHEA-COMP:11605"/>
        <dbReference type="ChEBI" id="CHEBI:15377"/>
        <dbReference type="ChEBI" id="CHEBI:30013"/>
        <dbReference type="ChEBI" id="CHEBI:43474"/>
        <dbReference type="ChEBI" id="CHEBI:61977"/>
        <dbReference type="EC" id="3.1.3.16"/>
    </reaction>
    <physiologicalReaction direction="left-to-right" evidence="9">
        <dbReference type="Rhea" id="RHEA:47005"/>
    </physiologicalReaction>
</comment>
<dbReference type="CDD" id="cd00143">
    <property type="entry name" value="PP2Cc"/>
    <property type="match status" value="1"/>
</dbReference>
<dbReference type="InterPro" id="IPR015655">
    <property type="entry name" value="PP2C"/>
</dbReference>
<evidence type="ECO:0000256" key="2">
    <source>
        <dbReference type="ARBA" id="ARBA00001946"/>
    </source>
</evidence>
<evidence type="ECO:0000256" key="4">
    <source>
        <dbReference type="ARBA" id="ARBA00013081"/>
    </source>
</evidence>
<dbReference type="PANTHER" id="PTHR13832">
    <property type="entry name" value="PROTEIN PHOSPHATASE 2C"/>
    <property type="match status" value="1"/>
</dbReference>
<dbReference type="PANTHER" id="PTHR13832:SF565">
    <property type="entry name" value="AT28366P-RELATED"/>
    <property type="match status" value="1"/>
</dbReference>
<name>A0ABR4NKZ0_9FUNG</name>
<dbReference type="PROSITE" id="PS51746">
    <property type="entry name" value="PPM_2"/>
    <property type="match status" value="1"/>
</dbReference>
<evidence type="ECO:0000256" key="1">
    <source>
        <dbReference type="ARBA" id="ARBA00001936"/>
    </source>
</evidence>
<dbReference type="InterPro" id="IPR001932">
    <property type="entry name" value="PPM-type_phosphatase-like_dom"/>
</dbReference>
<dbReference type="EMBL" id="JADGIZ020000001">
    <property type="protein sequence ID" value="KAL2920193.1"/>
    <property type="molecule type" value="Genomic_DNA"/>
</dbReference>
<evidence type="ECO:0000313" key="13">
    <source>
        <dbReference type="EMBL" id="KAL2920193.1"/>
    </source>
</evidence>
<evidence type="ECO:0000256" key="5">
    <source>
        <dbReference type="ARBA" id="ARBA00022723"/>
    </source>
</evidence>
<keyword evidence="8" id="KW-0464">Manganese</keyword>
<evidence type="ECO:0000259" key="12">
    <source>
        <dbReference type="PROSITE" id="PS51746"/>
    </source>
</evidence>
<dbReference type="Pfam" id="PF00481">
    <property type="entry name" value="PP2C"/>
    <property type="match status" value="1"/>
</dbReference>
<comment type="cofactor">
    <cofactor evidence="2">
        <name>Mg(2+)</name>
        <dbReference type="ChEBI" id="CHEBI:18420"/>
    </cofactor>
</comment>
<gene>
    <name evidence="13" type="primary">PTC2</name>
    <name evidence="13" type="ORF">HK105_200260</name>
</gene>
<protein>
    <recommendedName>
        <fullName evidence="4">protein-serine/threonine phosphatase</fullName>
        <ecNumber evidence="4">3.1.3.16</ecNumber>
    </recommendedName>
</protein>
<evidence type="ECO:0000256" key="11">
    <source>
        <dbReference type="SAM" id="MobiDB-lite"/>
    </source>
</evidence>
<dbReference type="SUPFAM" id="SSF81606">
    <property type="entry name" value="PP2C-like"/>
    <property type="match status" value="1"/>
</dbReference>
<evidence type="ECO:0000256" key="7">
    <source>
        <dbReference type="ARBA" id="ARBA00022912"/>
    </source>
</evidence>
<feature type="region of interest" description="Disordered" evidence="11">
    <location>
        <begin position="312"/>
        <end position="331"/>
    </location>
</feature>
<reference evidence="13 14" key="1">
    <citation type="submission" date="2023-09" db="EMBL/GenBank/DDBJ databases">
        <title>Pangenome analysis of Batrachochytrium dendrobatidis and related Chytrids.</title>
        <authorList>
            <person name="Yacoub M.N."/>
            <person name="Stajich J.E."/>
            <person name="James T.Y."/>
        </authorList>
    </citation>
    <scope>NUCLEOTIDE SEQUENCE [LARGE SCALE GENOMIC DNA]</scope>
    <source>
        <strain evidence="13 14">JEL0888</strain>
    </source>
</reference>
<dbReference type="InterPro" id="IPR000222">
    <property type="entry name" value="PP2C_BS"/>
</dbReference>
<dbReference type="PROSITE" id="PS01032">
    <property type="entry name" value="PPM_1"/>
    <property type="match status" value="1"/>
</dbReference>
<keyword evidence="5" id="KW-0479">Metal-binding</keyword>
<feature type="domain" description="PPM-type phosphatase" evidence="12">
    <location>
        <begin position="23"/>
        <end position="288"/>
    </location>
</feature>
<dbReference type="Proteomes" id="UP001527925">
    <property type="component" value="Unassembled WGS sequence"/>
</dbReference>
<dbReference type="InterPro" id="IPR036457">
    <property type="entry name" value="PPM-type-like_dom_sf"/>
</dbReference>
<dbReference type="Gene3D" id="3.60.40.10">
    <property type="entry name" value="PPM-type phosphatase domain"/>
    <property type="match status" value="1"/>
</dbReference>
<sequence>MGQTLSEPVVEKHSTSGGDNRFVYGASAMQGWRITMEDAHTTILKLSNGSVEVAFFAVFDGHGGQNVAKFCGSNLHQIVARTPEFKAGSFADALKKGFLDADVELRNDPNFAREPSGCTAVSVLITEDRIFVANAGDSRAVLSAGGRAQPLSYDHKPSNEKETARIIEAGGFVEFGRVNGNLALSRAIGDFEFKQSTDLAPEKQIVTASPDVEERPIATSEDEFIVLACDGIWDCMNNQEVVDFVSQKIYEKNELDKICEMLMDRCLAPDSEVCGVGCDNMTVVIVGLLHGRTKEQWQADIKKRVEKQGGISIPSELQRRGTDPMPSDGIN</sequence>
<keyword evidence="7 10" id="KW-0904">Protein phosphatase</keyword>
<evidence type="ECO:0000256" key="3">
    <source>
        <dbReference type="ARBA" id="ARBA00006702"/>
    </source>
</evidence>
<accession>A0ABR4NKZ0</accession>
<dbReference type="GO" id="GO:0004722">
    <property type="term" value="F:protein serine/threonine phosphatase activity"/>
    <property type="evidence" value="ECO:0007669"/>
    <property type="project" value="UniProtKB-EC"/>
</dbReference>